<name>A0A0A8Y2L9_ARUDO</name>
<accession>A0A0A8Y2L9</accession>
<dbReference type="EMBL" id="GBRH01278452">
    <property type="protein sequence ID" value="JAD19443.1"/>
    <property type="molecule type" value="Transcribed_RNA"/>
</dbReference>
<proteinExistence type="predicted"/>
<evidence type="ECO:0000313" key="1">
    <source>
        <dbReference type="EMBL" id="JAD19443.1"/>
    </source>
</evidence>
<sequence length="15" mass="1606">MAPKGVFLSSDGPWN</sequence>
<protein>
    <submittedName>
        <fullName evidence="1">Uncharacterized protein</fullName>
    </submittedName>
</protein>
<organism evidence="1">
    <name type="scientific">Arundo donax</name>
    <name type="common">Giant reed</name>
    <name type="synonym">Donax arundinaceus</name>
    <dbReference type="NCBI Taxonomy" id="35708"/>
    <lineage>
        <taxon>Eukaryota</taxon>
        <taxon>Viridiplantae</taxon>
        <taxon>Streptophyta</taxon>
        <taxon>Embryophyta</taxon>
        <taxon>Tracheophyta</taxon>
        <taxon>Spermatophyta</taxon>
        <taxon>Magnoliopsida</taxon>
        <taxon>Liliopsida</taxon>
        <taxon>Poales</taxon>
        <taxon>Poaceae</taxon>
        <taxon>PACMAD clade</taxon>
        <taxon>Arundinoideae</taxon>
        <taxon>Arundineae</taxon>
        <taxon>Arundo</taxon>
    </lineage>
</organism>
<reference evidence="1" key="2">
    <citation type="journal article" date="2015" name="Data Brief">
        <title>Shoot transcriptome of the giant reed, Arundo donax.</title>
        <authorList>
            <person name="Barrero R.A."/>
            <person name="Guerrero F.D."/>
            <person name="Moolhuijzen P."/>
            <person name="Goolsby J.A."/>
            <person name="Tidwell J."/>
            <person name="Bellgard S.E."/>
            <person name="Bellgard M.I."/>
        </authorList>
    </citation>
    <scope>NUCLEOTIDE SEQUENCE</scope>
    <source>
        <tissue evidence="1">Shoot tissue taken approximately 20 cm above the soil surface</tissue>
    </source>
</reference>
<reference evidence="1" key="1">
    <citation type="submission" date="2014-09" db="EMBL/GenBank/DDBJ databases">
        <authorList>
            <person name="Magalhaes I.L.F."/>
            <person name="Oliveira U."/>
            <person name="Santos F.R."/>
            <person name="Vidigal T.H.D.A."/>
            <person name="Brescovit A.D."/>
            <person name="Santos A.J."/>
        </authorList>
    </citation>
    <scope>NUCLEOTIDE SEQUENCE</scope>
    <source>
        <tissue evidence="1">Shoot tissue taken approximately 20 cm above the soil surface</tissue>
    </source>
</reference>